<keyword evidence="4 7" id="KW-0378">Hydrolase</keyword>
<evidence type="ECO:0000256" key="3">
    <source>
        <dbReference type="ARBA" id="ARBA00011233"/>
    </source>
</evidence>
<dbReference type="UniPathway" id="UPA00610">
    <property type="reaction ID" value="UER00666"/>
</dbReference>
<dbReference type="GO" id="GO:0000287">
    <property type="term" value="F:magnesium ion binding"/>
    <property type="evidence" value="ECO:0007669"/>
    <property type="project" value="UniProtKB-UniRule"/>
</dbReference>
<organism evidence="9 10">
    <name type="scientific">Dekkera bruxellensis</name>
    <name type="common">Brettanomyces custersii</name>
    <dbReference type="NCBI Taxonomy" id="5007"/>
    <lineage>
        <taxon>Eukaryota</taxon>
        <taxon>Fungi</taxon>
        <taxon>Dikarya</taxon>
        <taxon>Ascomycota</taxon>
        <taxon>Saccharomycotina</taxon>
        <taxon>Pichiomycetes</taxon>
        <taxon>Pichiales</taxon>
        <taxon>Pichiaceae</taxon>
        <taxon>Brettanomyces</taxon>
    </lineage>
</organism>
<proteinExistence type="inferred from homology"/>
<dbReference type="AlphaFoldDB" id="A0A7D9GXY5"/>
<keyword evidence="7" id="KW-0460">Magnesium</keyword>
<dbReference type="Gene3D" id="2.70.40.10">
    <property type="match status" value="1"/>
</dbReference>
<gene>
    <name evidence="9" type="primary">DUT1</name>
    <name evidence="9" type="ORF">DEBR0S1_20890G</name>
</gene>
<comment type="catalytic activity">
    <reaction evidence="6">
        <text>dUTP + H2O = dUMP + diphosphate + H(+)</text>
        <dbReference type="Rhea" id="RHEA:10248"/>
        <dbReference type="ChEBI" id="CHEBI:15377"/>
        <dbReference type="ChEBI" id="CHEBI:15378"/>
        <dbReference type="ChEBI" id="CHEBI:33019"/>
        <dbReference type="ChEBI" id="CHEBI:61555"/>
        <dbReference type="ChEBI" id="CHEBI:246422"/>
        <dbReference type="EC" id="3.6.1.23"/>
    </reaction>
    <physiologicalReaction direction="left-to-right" evidence="6">
        <dbReference type="Rhea" id="RHEA:10249"/>
    </physiologicalReaction>
</comment>
<dbReference type="Proteomes" id="UP000478008">
    <property type="component" value="Unassembled WGS sequence"/>
</dbReference>
<keyword evidence="10" id="KW-1185">Reference proteome</keyword>
<keyword evidence="7" id="KW-0479">Metal-binding</keyword>
<evidence type="ECO:0000256" key="7">
    <source>
        <dbReference type="RuleBase" id="RU367024"/>
    </source>
</evidence>
<dbReference type="SUPFAM" id="SSF51283">
    <property type="entry name" value="dUTPase-like"/>
    <property type="match status" value="1"/>
</dbReference>
<dbReference type="CDD" id="cd07557">
    <property type="entry name" value="trimeric_dUTPase"/>
    <property type="match status" value="1"/>
</dbReference>
<keyword evidence="5 7" id="KW-0546">Nucleotide metabolism</keyword>
<comment type="cofactor">
    <cofactor evidence="7">
        <name>Mg(2+)</name>
        <dbReference type="ChEBI" id="CHEBI:18420"/>
    </cofactor>
</comment>
<feature type="domain" description="dUTPase-like" evidence="8">
    <location>
        <begin position="15"/>
        <end position="148"/>
    </location>
</feature>
<protein>
    <recommendedName>
        <fullName evidence="7">Deoxyuridine 5'-triphosphate nucleotidohydrolase</fullName>
        <shortName evidence="7">dUTPase</shortName>
        <ecNumber evidence="7">3.6.1.23</ecNumber>
    </recommendedName>
    <alternativeName>
        <fullName evidence="7">dUTP pyrophosphatase</fullName>
    </alternativeName>
</protein>
<dbReference type="PANTHER" id="PTHR11241">
    <property type="entry name" value="DEOXYURIDINE 5'-TRIPHOSPHATE NUCLEOTIDOHYDROLASE"/>
    <property type="match status" value="1"/>
</dbReference>
<dbReference type="InterPro" id="IPR036157">
    <property type="entry name" value="dUTPase-like_sf"/>
</dbReference>
<dbReference type="Pfam" id="PF00692">
    <property type="entry name" value="dUTPase"/>
    <property type="match status" value="1"/>
</dbReference>
<evidence type="ECO:0000313" key="9">
    <source>
        <dbReference type="EMBL" id="VUG16600.1"/>
    </source>
</evidence>
<reference evidence="9 10" key="1">
    <citation type="submission" date="2019-07" db="EMBL/GenBank/DDBJ databases">
        <authorList>
            <person name="Friedrich A."/>
            <person name="Schacherer J."/>
        </authorList>
    </citation>
    <scope>NUCLEOTIDE SEQUENCE [LARGE SCALE GENOMIC DNA]</scope>
</reference>
<dbReference type="GO" id="GO:0004170">
    <property type="term" value="F:dUTP diphosphatase activity"/>
    <property type="evidence" value="ECO:0007669"/>
    <property type="project" value="UniProtKB-UniRule"/>
</dbReference>
<evidence type="ECO:0000256" key="1">
    <source>
        <dbReference type="ARBA" id="ARBA00005142"/>
    </source>
</evidence>
<dbReference type="EC" id="3.6.1.23" evidence="7"/>
<comment type="function">
    <text evidence="7">Involved in nucleotide metabolism via production of dUMP, the immediate precursor of thymidine nucleotides, and decreases the intracellular concentration of dUTP so that uracil cannot be incorporated into DNA.</text>
</comment>
<dbReference type="GO" id="GO:0046081">
    <property type="term" value="P:dUTP catabolic process"/>
    <property type="evidence" value="ECO:0007669"/>
    <property type="project" value="UniProtKB-UniRule"/>
</dbReference>
<comment type="subunit">
    <text evidence="3 7">Homotrimer.</text>
</comment>
<evidence type="ECO:0000256" key="5">
    <source>
        <dbReference type="ARBA" id="ARBA00023080"/>
    </source>
</evidence>
<dbReference type="NCBIfam" id="NF001862">
    <property type="entry name" value="PRK00601.1"/>
    <property type="match status" value="1"/>
</dbReference>
<accession>A0A7D9GXY5</accession>
<name>A0A7D9GXY5_DEKBR</name>
<evidence type="ECO:0000259" key="8">
    <source>
        <dbReference type="Pfam" id="PF00692"/>
    </source>
</evidence>
<evidence type="ECO:0000313" key="10">
    <source>
        <dbReference type="Proteomes" id="UP000478008"/>
    </source>
</evidence>
<dbReference type="InterPro" id="IPR029054">
    <property type="entry name" value="dUTPase-like"/>
</dbReference>
<dbReference type="InterPro" id="IPR033704">
    <property type="entry name" value="dUTPase_trimeric"/>
</dbReference>
<dbReference type="GO" id="GO:0006226">
    <property type="term" value="P:dUMP biosynthetic process"/>
    <property type="evidence" value="ECO:0007669"/>
    <property type="project" value="UniProtKB-UniRule"/>
</dbReference>
<evidence type="ECO:0000256" key="4">
    <source>
        <dbReference type="ARBA" id="ARBA00022801"/>
    </source>
</evidence>
<dbReference type="EMBL" id="CABFWN010000001">
    <property type="protein sequence ID" value="VUG16600.1"/>
    <property type="molecule type" value="Genomic_DNA"/>
</dbReference>
<comment type="similarity">
    <text evidence="2 7">Belongs to the dUTPase family.</text>
</comment>
<dbReference type="PANTHER" id="PTHR11241:SF0">
    <property type="entry name" value="DEOXYURIDINE 5'-TRIPHOSPHATE NUCLEOTIDOHYDROLASE"/>
    <property type="match status" value="1"/>
</dbReference>
<dbReference type="InterPro" id="IPR008181">
    <property type="entry name" value="dUTPase"/>
</dbReference>
<sequence>MSAVSSFKVYLRSAKAKLPTRGSASAAGYDLYSSENALIPKKGQGLVATDISIVIPEGYYGRVAPRSGLAVKHGIHTGAGVIDSDYRGEVKVVLFNFSNSDFSISAGDRIAQLILEKISTPEIVQLNNNEWEAELNTERGQGGFGSTGRTELFGGCDRS</sequence>
<evidence type="ECO:0000256" key="6">
    <source>
        <dbReference type="ARBA" id="ARBA00048211"/>
    </source>
</evidence>
<evidence type="ECO:0000256" key="2">
    <source>
        <dbReference type="ARBA" id="ARBA00006581"/>
    </source>
</evidence>
<dbReference type="NCBIfam" id="TIGR00576">
    <property type="entry name" value="dut"/>
    <property type="match status" value="1"/>
</dbReference>
<comment type="pathway">
    <text evidence="1 7">Pyrimidine metabolism; dUMP biosynthesis; dUMP from dCTP (dUTP route): step 2/2.</text>
</comment>